<evidence type="ECO:0008006" key="2">
    <source>
        <dbReference type="Google" id="ProtNLM"/>
    </source>
</evidence>
<reference evidence="1" key="1">
    <citation type="submission" date="2018-05" db="EMBL/GenBank/DDBJ databases">
        <authorList>
            <person name="Lanie J.A."/>
            <person name="Ng W.-L."/>
            <person name="Kazmierczak K.M."/>
            <person name="Andrzejewski T.M."/>
            <person name="Davidsen T.M."/>
            <person name="Wayne K.J."/>
            <person name="Tettelin H."/>
            <person name="Glass J.I."/>
            <person name="Rusch D."/>
            <person name="Podicherti R."/>
            <person name="Tsui H.-C.T."/>
            <person name="Winkler M.E."/>
        </authorList>
    </citation>
    <scope>NUCLEOTIDE SEQUENCE</scope>
</reference>
<sequence length="52" mass="6143">MIENIRKSLFLFCFDFTARYENIKKVYRKSIADYHPDKVSNLGKDLQISTGK</sequence>
<proteinExistence type="predicted"/>
<dbReference type="EMBL" id="UINC01092054">
    <property type="protein sequence ID" value="SVC45321.1"/>
    <property type="molecule type" value="Genomic_DNA"/>
</dbReference>
<dbReference type="SUPFAM" id="SSF46565">
    <property type="entry name" value="Chaperone J-domain"/>
    <property type="match status" value="1"/>
</dbReference>
<organism evidence="1">
    <name type="scientific">marine metagenome</name>
    <dbReference type="NCBI Taxonomy" id="408172"/>
    <lineage>
        <taxon>unclassified sequences</taxon>
        <taxon>metagenomes</taxon>
        <taxon>ecological metagenomes</taxon>
    </lineage>
</organism>
<dbReference type="Gene3D" id="1.10.287.110">
    <property type="entry name" value="DnaJ domain"/>
    <property type="match status" value="1"/>
</dbReference>
<dbReference type="AlphaFoldDB" id="A0A382MDK4"/>
<evidence type="ECO:0000313" key="1">
    <source>
        <dbReference type="EMBL" id="SVC45321.1"/>
    </source>
</evidence>
<protein>
    <recommendedName>
        <fullName evidence="2">J domain-containing protein</fullName>
    </recommendedName>
</protein>
<accession>A0A382MDK4</accession>
<dbReference type="InterPro" id="IPR036869">
    <property type="entry name" value="J_dom_sf"/>
</dbReference>
<name>A0A382MDK4_9ZZZZ</name>
<gene>
    <name evidence="1" type="ORF">METZ01_LOCUS298175</name>
</gene>